<feature type="non-terminal residue" evidence="2">
    <location>
        <position position="1"/>
    </location>
</feature>
<keyword evidence="1" id="KW-0472">Membrane</keyword>
<dbReference type="Proteomes" id="UP000807342">
    <property type="component" value="Unassembled WGS sequence"/>
</dbReference>
<organism evidence="2 3">
    <name type="scientific">Macrolepiota fuliginosa MF-IS2</name>
    <dbReference type="NCBI Taxonomy" id="1400762"/>
    <lineage>
        <taxon>Eukaryota</taxon>
        <taxon>Fungi</taxon>
        <taxon>Dikarya</taxon>
        <taxon>Basidiomycota</taxon>
        <taxon>Agaricomycotina</taxon>
        <taxon>Agaricomycetes</taxon>
        <taxon>Agaricomycetidae</taxon>
        <taxon>Agaricales</taxon>
        <taxon>Agaricineae</taxon>
        <taxon>Agaricaceae</taxon>
        <taxon>Macrolepiota</taxon>
    </lineage>
</organism>
<dbReference type="EMBL" id="MU151091">
    <property type="protein sequence ID" value="KAF9451133.1"/>
    <property type="molecule type" value="Genomic_DNA"/>
</dbReference>
<keyword evidence="3" id="KW-1185">Reference proteome</keyword>
<keyword evidence="1" id="KW-0812">Transmembrane</keyword>
<dbReference type="OrthoDB" id="2977496at2759"/>
<name>A0A9P6C7G0_9AGAR</name>
<comment type="caution">
    <text evidence="2">The sequence shown here is derived from an EMBL/GenBank/DDBJ whole genome shotgun (WGS) entry which is preliminary data.</text>
</comment>
<evidence type="ECO:0000313" key="3">
    <source>
        <dbReference type="Proteomes" id="UP000807342"/>
    </source>
</evidence>
<feature type="transmembrane region" description="Helical" evidence="1">
    <location>
        <begin position="12"/>
        <end position="33"/>
    </location>
</feature>
<accession>A0A9P6C7G0</accession>
<evidence type="ECO:0000256" key="1">
    <source>
        <dbReference type="SAM" id="Phobius"/>
    </source>
</evidence>
<reference evidence="2" key="1">
    <citation type="submission" date="2020-11" db="EMBL/GenBank/DDBJ databases">
        <authorList>
            <consortium name="DOE Joint Genome Institute"/>
            <person name="Ahrendt S."/>
            <person name="Riley R."/>
            <person name="Andreopoulos W."/>
            <person name="Labutti K."/>
            <person name="Pangilinan J."/>
            <person name="Ruiz-Duenas F.J."/>
            <person name="Barrasa J.M."/>
            <person name="Sanchez-Garcia M."/>
            <person name="Camarero S."/>
            <person name="Miyauchi S."/>
            <person name="Serrano A."/>
            <person name="Linde D."/>
            <person name="Babiker R."/>
            <person name="Drula E."/>
            <person name="Ayuso-Fernandez I."/>
            <person name="Pacheco R."/>
            <person name="Padilla G."/>
            <person name="Ferreira P."/>
            <person name="Barriuso J."/>
            <person name="Kellner H."/>
            <person name="Castanera R."/>
            <person name="Alfaro M."/>
            <person name="Ramirez L."/>
            <person name="Pisabarro A.G."/>
            <person name="Kuo A."/>
            <person name="Tritt A."/>
            <person name="Lipzen A."/>
            <person name="He G."/>
            <person name="Yan M."/>
            <person name="Ng V."/>
            <person name="Cullen D."/>
            <person name="Martin F."/>
            <person name="Rosso M.-N."/>
            <person name="Henrissat B."/>
            <person name="Hibbett D."/>
            <person name="Martinez A.T."/>
            <person name="Grigoriev I.V."/>
        </authorList>
    </citation>
    <scope>NUCLEOTIDE SEQUENCE</scope>
    <source>
        <strain evidence="2">MF-IS2</strain>
    </source>
</reference>
<evidence type="ECO:0000313" key="2">
    <source>
        <dbReference type="EMBL" id="KAF9451133.1"/>
    </source>
</evidence>
<keyword evidence="1" id="KW-1133">Transmembrane helix</keyword>
<sequence>IDTSIVHAHLFLAHVLAWSIFFGPIIILVPFLLMHEILIIMVHNLTYTFHGLLPGSLPDQYETLRLSLLDTRESLFSFVDRSSSIFNKWTSEHVSLMVLRLAGAVLGSILLYAIWTGW</sequence>
<dbReference type="AlphaFoldDB" id="A0A9P6C7G0"/>
<proteinExistence type="predicted"/>
<gene>
    <name evidence="2" type="ORF">P691DRAFT_663917</name>
</gene>
<protein>
    <submittedName>
        <fullName evidence="2">Uncharacterized protein</fullName>
    </submittedName>
</protein>
<feature type="transmembrane region" description="Helical" evidence="1">
    <location>
        <begin position="94"/>
        <end position="115"/>
    </location>
</feature>